<dbReference type="OrthoDB" id="9803986at2"/>
<sequence>MKCRIGCGACCIAPSISSPIPGMPNGKPAGVRCVQLDDDNLCRLFGKPERPKVCGEFSADKDVCGESRGEAIILLTSLEKDTHSG</sequence>
<dbReference type="RefSeq" id="WP_126781216.1">
    <property type="nucleotide sequence ID" value="NZ_PIQC01000004.1"/>
</dbReference>
<dbReference type="EMBL" id="PIQC01000004">
    <property type="protein sequence ID" value="RUO69463.1"/>
    <property type="molecule type" value="Genomic_DNA"/>
</dbReference>
<evidence type="ECO:0008006" key="3">
    <source>
        <dbReference type="Google" id="ProtNLM"/>
    </source>
</evidence>
<dbReference type="Pfam" id="PF03692">
    <property type="entry name" value="CxxCxxCC"/>
    <property type="match status" value="1"/>
</dbReference>
<protein>
    <recommendedName>
        <fullName evidence="3">YkgJ family cysteine cluster protein</fullName>
    </recommendedName>
</protein>
<dbReference type="InterPro" id="IPR005358">
    <property type="entry name" value="Puta_zinc/iron-chelating_dom"/>
</dbReference>
<name>A0A432YZV7_9GAMM</name>
<reference evidence="2" key="1">
    <citation type="journal article" date="2018" name="Front. Microbiol.">
        <title>Genome-Based Analysis Reveals the Taxonomy and Diversity of the Family Idiomarinaceae.</title>
        <authorList>
            <person name="Liu Y."/>
            <person name="Lai Q."/>
            <person name="Shao Z."/>
        </authorList>
    </citation>
    <scope>NUCLEOTIDE SEQUENCE [LARGE SCALE GENOMIC DNA]</scope>
    <source>
        <strain evidence="2">R22</strain>
    </source>
</reference>
<organism evidence="1 2">
    <name type="scientific">Idiomarina ramblicola</name>
    <dbReference type="NCBI Taxonomy" id="263724"/>
    <lineage>
        <taxon>Bacteria</taxon>
        <taxon>Pseudomonadati</taxon>
        <taxon>Pseudomonadota</taxon>
        <taxon>Gammaproteobacteria</taxon>
        <taxon>Alteromonadales</taxon>
        <taxon>Idiomarinaceae</taxon>
        <taxon>Idiomarina</taxon>
    </lineage>
</organism>
<dbReference type="Proteomes" id="UP000288058">
    <property type="component" value="Unassembled WGS sequence"/>
</dbReference>
<comment type="caution">
    <text evidence="1">The sequence shown here is derived from an EMBL/GenBank/DDBJ whole genome shotgun (WGS) entry which is preliminary data.</text>
</comment>
<evidence type="ECO:0000313" key="2">
    <source>
        <dbReference type="Proteomes" id="UP000288058"/>
    </source>
</evidence>
<evidence type="ECO:0000313" key="1">
    <source>
        <dbReference type="EMBL" id="RUO69463.1"/>
    </source>
</evidence>
<dbReference type="PANTHER" id="PTHR36931">
    <property type="entry name" value="UPF0153 PROTEIN YEIW"/>
    <property type="match status" value="1"/>
</dbReference>
<dbReference type="InterPro" id="IPR052572">
    <property type="entry name" value="UPF0153_domain"/>
</dbReference>
<accession>A0A432YZV7</accession>
<proteinExistence type="predicted"/>
<dbReference type="PANTHER" id="PTHR36931:SF1">
    <property type="entry name" value="UPF0153 PROTEIN YEIW"/>
    <property type="match status" value="1"/>
</dbReference>
<dbReference type="AlphaFoldDB" id="A0A432YZV7"/>
<keyword evidence="2" id="KW-1185">Reference proteome</keyword>
<gene>
    <name evidence="1" type="ORF">CWI78_05970</name>
</gene>